<sequence length="689" mass="79138">MSYTNKDLDNGITYSNNRYKLRLINILFKKHPQLVSHMKYSIEQADSDRDYYYTDDFKTKAIKVSTKIPKYFCDKLSCNAVRAESSCTRDTTASYYIVGDVANFQRQCEPSCFHLLEDPVIDEETGSEQVQMLRLAYNDAYGCILLPTAYAWHEHPFYRSETVYEHRLNDLPAGFNADVPNPLTYSGMTYKYNKSYCDAYYDTWSDEKQTCVKKWWETVLYAVVGESIIKTVKAGIVTVENGYKSDYPPVSFPPIPPIEPEWTVLGWKKDINEDFIVPPIDYEIPANYMIQREVSDKNHKKLSQNKYEQNIEFIKQLKTKRKQISSNLRRKIEKHYDVKLDIEAMSEIKRVKDISSRVKTFKDIPIRLVNNKTGDEDDIGTILSQIIDGLLESVFTPDFWIDIGIGVLSDVILDQMKVVFRKLANDIIPKLAANIIKISGKLFAEVFSKTIISTITTTMSKIVVKTISKVMIQLAKLAAEIASVIGIILAIITIFDILLSLWDPLGFNNKFDQEIINSVTSSSDTAMRKSLGVSVPEMTFELFANMVLTPEEIIDESLHSFTYIYDYLNSLTINSEGSRINKGDELNFNDNTDFDNSGQPIVNTKQITPKELYDYEINHTHRMKYFKTSMGITVGLITVSCLFMVLDMWLVSILFFFITLITLMFSYFNCDFINVGKYVNDTLDMKSIL</sequence>
<evidence type="ECO:0000256" key="1">
    <source>
        <dbReference type="SAM" id="Phobius"/>
    </source>
</evidence>
<dbReference type="InterPro" id="IPR007663">
    <property type="entry name" value="Baculo_p74"/>
</dbReference>
<keyword evidence="1" id="KW-0472">Membrane</keyword>
<keyword evidence="4" id="KW-1185">Reference proteome</keyword>
<accession>A0A411HB98</accession>
<evidence type="ECO:0000259" key="2">
    <source>
        <dbReference type="Pfam" id="PF08404"/>
    </source>
</evidence>
<dbReference type="Proteomes" id="UP000682645">
    <property type="component" value="Segment"/>
</dbReference>
<dbReference type="Pfam" id="PF08404">
    <property type="entry name" value="Baculo_p74_N"/>
    <property type="match status" value="1"/>
</dbReference>
<gene>
    <name evidence="3" type="ORF">HgNV_063</name>
</gene>
<dbReference type="Pfam" id="PF04583">
    <property type="entry name" value="Baculo_p74"/>
    <property type="match status" value="1"/>
</dbReference>
<protein>
    <submittedName>
        <fullName evidence="3">P74</fullName>
    </submittedName>
</protein>
<dbReference type="GO" id="GO:0019058">
    <property type="term" value="P:viral life cycle"/>
    <property type="evidence" value="ECO:0007669"/>
    <property type="project" value="InterPro"/>
</dbReference>
<evidence type="ECO:0000313" key="4">
    <source>
        <dbReference type="Proteomes" id="UP000682645"/>
    </source>
</evidence>
<dbReference type="EMBL" id="MK439999">
    <property type="protein sequence ID" value="QBB28668.1"/>
    <property type="molecule type" value="Genomic_DNA"/>
</dbReference>
<evidence type="ECO:0000313" key="3">
    <source>
        <dbReference type="EMBL" id="QBB28668.1"/>
    </source>
</evidence>
<organism evidence="3 4">
    <name type="scientific">Homarus gammarus nudivirus</name>
    <dbReference type="NCBI Taxonomy" id="2509616"/>
    <lineage>
        <taxon>Viruses</taxon>
        <taxon>Viruses incertae sedis</taxon>
        <taxon>Naldaviricetes</taxon>
        <taxon>Lefavirales</taxon>
        <taxon>Nudiviridae</taxon>
        <taxon>Gammanudivirus</taxon>
        <taxon>Gammanudivirus hogammari</taxon>
    </lineage>
</organism>
<feature type="domain" description="Baculoviridae p74 N-terminal" evidence="2">
    <location>
        <begin position="5"/>
        <end position="270"/>
    </location>
</feature>
<feature type="transmembrane region" description="Helical" evidence="1">
    <location>
        <begin position="625"/>
        <end position="645"/>
    </location>
</feature>
<proteinExistence type="predicted"/>
<reference evidence="3" key="1">
    <citation type="journal article" date="2019" name="Sci. Rep.">
        <title>The first clawed lobster virus Homarus gammarus nudivirus (HgNV n. sp.) expands the diversity of the Nudiviridae.</title>
        <authorList>
            <person name="Holt C.C."/>
            <person name="Stone M."/>
            <person name="Bass D."/>
            <person name="Bateman K.S."/>
            <person name="van Aerle R."/>
            <person name="Daniels C.L."/>
            <person name="van der Giezen M."/>
            <person name="Ross S.H."/>
            <person name="Hooper C."/>
            <person name="Stentiford G.D."/>
        </authorList>
    </citation>
    <scope>NUCLEOTIDE SEQUENCE</scope>
    <source>
        <strain evidence="3">52S104HLG2</strain>
    </source>
</reference>
<keyword evidence="1" id="KW-0812">Transmembrane</keyword>
<feature type="transmembrane region" description="Helical" evidence="1">
    <location>
        <begin position="651"/>
        <end position="668"/>
    </location>
</feature>
<name>A0A411HB98_9VIRU</name>
<dbReference type="InterPro" id="IPR013613">
    <property type="entry name" value="Baculo_p74_N"/>
</dbReference>
<feature type="transmembrane region" description="Helical" evidence="1">
    <location>
        <begin position="481"/>
        <end position="502"/>
    </location>
</feature>
<keyword evidence="1" id="KW-1133">Transmembrane helix</keyword>